<dbReference type="EMBL" id="LGTO01000001">
    <property type="protein sequence ID" value="KNE22611.1"/>
    <property type="molecule type" value="Genomic_DNA"/>
</dbReference>
<protein>
    <recommendedName>
        <fullName evidence="3">DUF2332 domain-containing protein</fullName>
    </recommendedName>
</protein>
<gene>
    <name evidence="1" type="ORF">AFK71_00145</name>
</gene>
<accession>A0A0L0QVM5</accession>
<dbReference type="PIRSF" id="PIRSF012608">
    <property type="entry name" value="UCP012608"/>
    <property type="match status" value="1"/>
</dbReference>
<evidence type="ECO:0000313" key="1">
    <source>
        <dbReference type="EMBL" id="KNE22611.1"/>
    </source>
</evidence>
<dbReference type="OrthoDB" id="9789360at2"/>
<reference evidence="2" key="1">
    <citation type="submission" date="2015-07" db="EMBL/GenBank/DDBJ databases">
        <title>Fjat-10053 dsm26.</title>
        <authorList>
            <person name="Liu B."/>
            <person name="Wang J."/>
            <person name="Zhu Y."/>
            <person name="Liu G."/>
            <person name="Chen Q."/>
            <person name="Chen Z."/>
            <person name="Lan J."/>
            <person name="Che J."/>
            <person name="Ge C."/>
            <person name="Shi H."/>
            <person name="Pan Z."/>
            <person name="Liu X."/>
        </authorList>
    </citation>
    <scope>NUCLEOTIDE SEQUENCE [LARGE SCALE GENOMIC DNA]</scope>
    <source>
        <strain evidence="2">DSM 26</strain>
    </source>
</reference>
<dbReference type="PATRIC" id="fig|1473.5.peg.70"/>
<comment type="caution">
    <text evidence="1">The sequence shown here is derived from an EMBL/GenBank/DDBJ whole genome shotgun (WGS) entry which is preliminary data.</text>
</comment>
<evidence type="ECO:0008006" key="3">
    <source>
        <dbReference type="Google" id="ProtNLM"/>
    </source>
</evidence>
<keyword evidence="2" id="KW-1185">Reference proteome</keyword>
<sequence length="349" mass="39867">MLEKEKGMLAQRFRNFAKHECKDSSELYEFLSKQIAEDKELLELCTHTRAGQPIPNMLFGAVHYLLLKGTSHRLSEYYPSIVQEPKDIKASFIPFQDFCLHHKAEIQTLLESKLVQTNEIRRCAYLYPSFCYMYNITKKPLALIEIGTSAGLQLLWDTYSYSYINNGTVYGNSQSSVHISSEIKGMGSPLLYADSPPVTWKVGIDLHVSDVNDPADVQWLEALIWPEHQERLALFKNAVKQMQENPVKLIEGDGVALLPEVAEKAPKDATICVFHTHVANQISKELKLKLLQNIKRIGSKRDIFHLYNNIWDGDLHLDYVVGGKEYHHTIGETDGHGRWFSWNLFDGKG</sequence>
<organism evidence="1 2">
    <name type="scientific">Virgibacillus pantothenticus</name>
    <dbReference type="NCBI Taxonomy" id="1473"/>
    <lineage>
        <taxon>Bacteria</taxon>
        <taxon>Bacillati</taxon>
        <taxon>Bacillota</taxon>
        <taxon>Bacilli</taxon>
        <taxon>Bacillales</taxon>
        <taxon>Bacillaceae</taxon>
        <taxon>Virgibacillus</taxon>
    </lineage>
</organism>
<dbReference type="InterPro" id="IPR011200">
    <property type="entry name" value="UCP012608"/>
</dbReference>
<name>A0A0L0QVM5_VIRPA</name>
<evidence type="ECO:0000313" key="2">
    <source>
        <dbReference type="Proteomes" id="UP000036780"/>
    </source>
</evidence>
<dbReference type="Pfam" id="PF10094">
    <property type="entry name" value="DUF2332"/>
    <property type="match status" value="1"/>
</dbReference>
<dbReference type="GeneID" id="66869007"/>
<proteinExistence type="predicted"/>
<dbReference type="Proteomes" id="UP000036780">
    <property type="component" value="Unassembled WGS sequence"/>
</dbReference>
<dbReference type="RefSeq" id="WP_050349567.1">
    <property type="nucleotide sequence ID" value="NZ_BOSN01000011.1"/>
</dbReference>
<dbReference type="AlphaFoldDB" id="A0A0L0QVM5"/>